<keyword evidence="9" id="KW-1185">Reference proteome</keyword>
<dbReference type="InterPro" id="IPR015424">
    <property type="entry name" value="PyrdxlP-dep_Trfase"/>
</dbReference>
<dbReference type="Gene3D" id="3.40.640.10">
    <property type="entry name" value="Type I PLP-dependent aspartate aminotransferase-like (Major domain)"/>
    <property type="match status" value="1"/>
</dbReference>
<protein>
    <recommendedName>
        <fullName evidence="4">Aminotransferase</fullName>
        <ecNumber evidence="4">2.6.1.-</ecNumber>
    </recommendedName>
</protein>
<sequence>MFIKPKRVKNVPPYLFDEINKKKQYLLDQGVNIIDLGIGCPDLPTPQHIVDRLIEEMKDQKNFKYPGYSGCLELRKAVAQFYKNRFNVDLDPETEILALIGSKEGIAHFITASIDPGDAVLLPDPGYPIYRTATYLANGIPYSMPLLKENGFLPDFTSIPVQEVEKAKLMFLNYPGNPTAAVADLAFFQEAVDFAQRNHMVIAHDAAYQMVTFNEYTAPSILQVEGAKEIAVEFGSLSKTYSMTGWRIGYAVGNKEALQSLSVVKGNMDTSQFLPIQKAAVTALVSEQHCVKEYNHIYRERMEGMLAALREIGIESDTPKGSFFIWASVPKGYNSSEFATKVLEEAGVIVTPGVAFGEYGEGYFRISLSVPTERLYEAIHRIKTKITITV</sequence>
<evidence type="ECO:0000259" key="5">
    <source>
        <dbReference type="Pfam" id="PF00155"/>
    </source>
</evidence>
<reference evidence="7 8" key="1">
    <citation type="submission" date="2017-09" db="EMBL/GenBank/DDBJ databases">
        <title>Large-scale bioinformatics analysis of Bacillus genomes uncovers conserved roles of natural products in bacterial physiology.</title>
        <authorList>
            <consortium name="Agbiome Team Llc"/>
            <person name="Bleich R.M."/>
            <person name="Kirk G.J."/>
            <person name="Santa Maria K.C."/>
            <person name="Allen S.E."/>
            <person name="Farag S."/>
            <person name="Shank E.A."/>
            <person name="Bowers A."/>
        </authorList>
    </citation>
    <scope>NUCLEOTIDE SEQUENCE [LARGE SCALE GENOMIC DNA]</scope>
    <source>
        <strain evidence="7 8">AFS003229</strain>
    </source>
</reference>
<evidence type="ECO:0000313" key="9">
    <source>
        <dbReference type="Proteomes" id="UP000260457"/>
    </source>
</evidence>
<keyword evidence="2 4" id="KW-0032">Aminotransferase</keyword>
<dbReference type="Pfam" id="PF00155">
    <property type="entry name" value="Aminotran_1_2"/>
    <property type="match status" value="1"/>
</dbReference>
<feature type="domain" description="Aminotransferase class I/classII large" evidence="5">
    <location>
        <begin position="32"/>
        <end position="382"/>
    </location>
</feature>
<evidence type="ECO:0000313" key="7">
    <source>
        <dbReference type="EMBL" id="PEJ32860.1"/>
    </source>
</evidence>
<evidence type="ECO:0000313" key="8">
    <source>
        <dbReference type="Proteomes" id="UP000220106"/>
    </source>
</evidence>
<dbReference type="EC" id="2.6.1.-" evidence="4"/>
<evidence type="ECO:0000256" key="1">
    <source>
        <dbReference type="ARBA" id="ARBA00001933"/>
    </source>
</evidence>
<dbReference type="KEGG" id="pbut:DTO10_25485"/>
<dbReference type="EMBL" id="NUEQ01000022">
    <property type="protein sequence ID" value="PEJ32860.1"/>
    <property type="molecule type" value="Genomic_DNA"/>
</dbReference>
<evidence type="ECO:0000256" key="3">
    <source>
        <dbReference type="ARBA" id="ARBA00022679"/>
    </source>
</evidence>
<dbReference type="CDD" id="cd00609">
    <property type="entry name" value="AAT_like"/>
    <property type="match status" value="1"/>
</dbReference>
<dbReference type="Proteomes" id="UP000220106">
    <property type="component" value="Unassembled WGS sequence"/>
</dbReference>
<dbReference type="Gene3D" id="3.90.1150.10">
    <property type="entry name" value="Aspartate Aminotransferase, domain 1"/>
    <property type="match status" value="1"/>
</dbReference>
<dbReference type="GO" id="GO:0008483">
    <property type="term" value="F:transaminase activity"/>
    <property type="evidence" value="ECO:0007669"/>
    <property type="project" value="UniProtKB-KW"/>
</dbReference>
<dbReference type="PANTHER" id="PTHR42832:SF3">
    <property type="entry name" value="L-GLUTAMINE--4-(METHYLSULFANYL)-2-OXOBUTANOATE AMINOTRANSFERASE"/>
    <property type="match status" value="1"/>
</dbReference>
<dbReference type="Proteomes" id="UP000260457">
    <property type="component" value="Chromosome"/>
</dbReference>
<accession>A0AAX0RRR3</accession>
<dbReference type="EMBL" id="CP030926">
    <property type="protein sequence ID" value="AXN41395.1"/>
    <property type="molecule type" value="Genomic_DNA"/>
</dbReference>
<name>A0AAX0RRR3_9BACI</name>
<comment type="similarity">
    <text evidence="4">Belongs to the class-I pyridoxal-phosphate-dependent aminotransferase family.</text>
</comment>
<dbReference type="RefSeq" id="WP_098176190.1">
    <property type="nucleotide sequence ID" value="NZ_CP030926.1"/>
</dbReference>
<evidence type="ECO:0000313" key="6">
    <source>
        <dbReference type="EMBL" id="AXN41395.1"/>
    </source>
</evidence>
<dbReference type="InterPro" id="IPR015422">
    <property type="entry name" value="PyrdxlP-dep_Trfase_small"/>
</dbReference>
<dbReference type="InterPro" id="IPR004839">
    <property type="entry name" value="Aminotransferase_I/II_large"/>
</dbReference>
<proteinExistence type="inferred from homology"/>
<comment type="cofactor">
    <cofactor evidence="1 4">
        <name>pyridoxal 5'-phosphate</name>
        <dbReference type="ChEBI" id="CHEBI:597326"/>
    </cofactor>
</comment>
<dbReference type="AlphaFoldDB" id="A0AAX0RRR3"/>
<dbReference type="InterPro" id="IPR015421">
    <property type="entry name" value="PyrdxlP-dep_Trfase_major"/>
</dbReference>
<gene>
    <name evidence="7" type="ORF">CN689_12980</name>
    <name evidence="6" type="ORF">DTO10_25485</name>
</gene>
<keyword evidence="3 4" id="KW-0808">Transferase</keyword>
<dbReference type="InterPro" id="IPR004838">
    <property type="entry name" value="NHTrfase_class1_PyrdxlP-BS"/>
</dbReference>
<dbReference type="GO" id="GO:0030170">
    <property type="term" value="F:pyridoxal phosphate binding"/>
    <property type="evidence" value="ECO:0007669"/>
    <property type="project" value="InterPro"/>
</dbReference>
<dbReference type="InterPro" id="IPR050881">
    <property type="entry name" value="LL-DAP_aminotransferase"/>
</dbReference>
<dbReference type="PROSITE" id="PS00105">
    <property type="entry name" value="AA_TRANSFER_CLASS_1"/>
    <property type="match status" value="1"/>
</dbReference>
<evidence type="ECO:0000256" key="2">
    <source>
        <dbReference type="ARBA" id="ARBA00022576"/>
    </source>
</evidence>
<reference evidence="6 9" key="2">
    <citation type="submission" date="2018-07" db="EMBL/GenBank/DDBJ databases">
        <title>The molecular basis for the intramolecular migration of carboxyl group in the catabolism of para-hydroxybenzoate via gentisate.</title>
        <authorList>
            <person name="Zhao H."/>
            <person name="Xu Y."/>
            <person name="Lin S."/>
            <person name="Spain J.C."/>
            <person name="Zhou N.-Y."/>
        </authorList>
    </citation>
    <scope>NUCLEOTIDE SEQUENCE [LARGE SCALE GENOMIC DNA]</scope>
    <source>
        <strain evidence="6 9">PHB-7a</strain>
    </source>
</reference>
<organism evidence="7 8">
    <name type="scientific">Peribacillus butanolivorans</name>
    <dbReference type="NCBI Taxonomy" id="421767"/>
    <lineage>
        <taxon>Bacteria</taxon>
        <taxon>Bacillati</taxon>
        <taxon>Bacillota</taxon>
        <taxon>Bacilli</taxon>
        <taxon>Bacillales</taxon>
        <taxon>Bacillaceae</taxon>
        <taxon>Peribacillus</taxon>
    </lineage>
</organism>
<dbReference type="NCBIfam" id="NF006756">
    <property type="entry name" value="PRK09276.1"/>
    <property type="match status" value="1"/>
</dbReference>
<dbReference type="SUPFAM" id="SSF53383">
    <property type="entry name" value="PLP-dependent transferases"/>
    <property type="match status" value="1"/>
</dbReference>
<dbReference type="PANTHER" id="PTHR42832">
    <property type="entry name" value="AMINO ACID AMINOTRANSFERASE"/>
    <property type="match status" value="1"/>
</dbReference>
<evidence type="ECO:0000256" key="4">
    <source>
        <dbReference type="RuleBase" id="RU000481"/>
    </source>
</evidence>